<protein>
    <submittedName>
        <fullName evidence="1">Uncharacterized protein</fullName>
    </submittedName>
</protein>
<sequence>MLHVATAGLGYAFNQGSILLYGDDYGKHFGSGRLCDAAGAHNSQCFFMPASNCSATVDAAAAPAVPQKAWDYRTQVPQKWRDRWEATNQTGDIVYWWRAQAVAYLFRFNPQTAEALSARRLQIARQGVAPLPLPLNTVSVHVRHGDKVVEMTTFSWEEHLARAQDVAEARRLAERYMYVTTDDSAVALQAELNGGHDLNCRSESATENPAFQDDHQFEDEMVLFSLQGLLLALEGTHFVGARGSNWSRLIDELRMVYGRPEGSALAFVELGCDPPQLDVNATCDHFYPNWRR</sequence>
<accession>A0A835ZC10</accession>
<keyword evidence="2" id="KW-1185">Reference proteome</keyword>
<dbReference type="EMBL" id="JAFCMP010000036">
    <property type="protein sequence ID" value="KAG5190288.1"/>
    <property type="molecule type" value="Genomic_DNA"/>
</dbReference>
<dbReference type="OrthoDB" id="46632at2759"/>
<reference evidence="1" key="1">
    <citation type="submission" date="2021-02" db="EMBL/GenBank/DDBJ databases">
        <title>First Annotated Genome of the Yellow-green Alga Tribonema minus.</title>
        <authorList>
            <person name="Mahan K.M."/>
        </authorList>
    </citation>
    <scope>NUCLEOTIDE SEQUENCE</scope>
    <source>
        <strain evidence="1">UTEX B ZZ1240</strain>
    </source>
</reference>
<proteinExistence type="predicted"/>
<evidence type="ECO:0000313" key="2">
    <source>
        <dbReference type="Proteomes" id="UP000664859"/>
    </source>
</evidence>
<dbReference type="PANTHER" id="PTHR13132">
    <property type="entry name" value="ALPHA- 1,6 -FUCOSYLTRANSFERASE"/>
    <property type="match status" value="1"/>
</dbReference>
<dbReference type="AlphaFoldDB" id="A0A835ZC10"/>
<dbReference type="GO" id="GO:0006487">
    <property type="term" value="P:protein N-linked glycosylation"/>
    <property type="evidence" value="ECO:0007669"/>
    <property type="project" value="TreeGrafter"/>
</dbReference>
<dbReference type="Gene3D" id="3.40.50.11350">
    <property type="match status" value="1"/>
</dbReference>
<dbReference type="PANTHER" id="PTHR13132:SF29">
    <property type="entry name" value="ALPHA-(1,6)-FUCOSYLTRANSFERASE"/>
    <property type="match status" value="1"/>
</dbReference>
<organism evidence="1 2">
    <name type="scientific">Tribonema minus</name>
    <dbReference type="NCBI Taxonomy" id="303371"/>
    <lineage>
        <taxon>Eukaryota</taxon>
        <taxon>Sar</taxon>
        <taxon>Stramenopiles</taxon>
        <taxon>Ochrophyta</taxon>
        <taxon>PX clade</taxon>
        <taxon>Xanthophyceae</taxon>
        <taxon>Tribonematales</taxon>
        <taxon>Tribonemataceae</taxon>
        <taxon>Tribonema</taxon>
    </lineage>
</organism>
<dbReference type="GO" id="GO:0046921">
    <property type="term" value="F:alpha-(1-&gt;6)-fucosyltransferase activity"/>
    <property type="evidence" value="ECO:0007669"/>
    <property type="project" value="TreeGrafter"/>
</dbReference>
<name>A0A835ZC10_9STRA</name>
<comment type="caution">
    <text evidence="1">The sequence shown here is derived from an EMBL/GenBank/DDBJ whole genome shotgun (WGS) entry which is preliminary data.</text>
</comment>
<gene>
    <name evidence="1" type="ORF">JKP88DRAFT_299403</name>
</gene>
<dbReference type="Proteomes" id="UP000664859">
    <property type="component" value="Unassembled WGS sequence"/>
</dbReference>
<evidence type="ECO:0000313" key="1">
    <source>
        <dbReference type="EMBL" id="KAG5190288.1"/>
    </source>
</evidence>